<dbReference type="InterPro" id="IPR024465">
    <property type="entry name" value="DUF2399"/>
</dbReference>
<evidence type="ECO:0000259" key="1">
    <source>
        <dbReference type="Pfam" id="PF09664"/>
    </source>
</evidence>
<protein>
    <submittedName>
        <fullName evidence="3">TIGR02679 domain-containing protein</fullName>
    </submittedName>
</protein>
<dbReference type="EMBL" id="JAVREQ010000031">
    <property type="protein sequence ID" value="MDT0382127.1"/>
    <property type="molecule type" value="Genomic_DNA"/>
</dbReference>
<proteinExistence type="predicted"/>
<evidence type="ECO:0000259" key="2">
    <source>
        <dbReference type="Pfam" id="PF11796"/>
    </source>
</evidence>
<dbReference type="InterPro" id="IPR024466">
    <property type="entry name" value="CHP02679_N"/>
</dbReference>
<feature type="domain" description="DUF2399" evidence="1">
    <location>
        <begin position="260"/>
        <end position="395"/>
    </location>
</feature>
<organism evidence="3 4">
    <name type="scientific">Streptomyces hazeniae</name>
    <dbReference type="NCBI Taxonomy" id="3075538"/>
    <lineage>
        <taxon>Bacteria</taxon>
        <taxon>Bacillati</taxon>
        <taxon>Actinomycetota</taxon>
        <taxon>Actinomycetes</taxon>
        <taxon>Kitasatosporales</taxon>
        <taxon>Streptomycetaceae</taxon>
        <taxon>Streptomyces</taxon>
    </lineage>
</organism>
<comment type="caution">
    <text evidence="3">The sequence shown here is derived from an EMBL/GenBank/DDBJ whole genome shotgun (WGS) entry which is preliminary data.</text>
</comment>
<evidence type="ECO:0000313" key="3">
    <source>
        <dbReference type="EMBL" id="MDT0382127.1"/>
    </source>
</evidence>
<accession>A0ABU2P1P7</accession>
<sequence length="418" mass="44187">MSADLDLIAEDPDLAPLWTVIHDRMCSGQAAETIAAVRVPTLTPSGIATLRSWLDTTARRRGVRSAVTVGASGVRVPLRELLTLLGLTAEHLPYLVERAVGRPVVDRAANRRTAAALRQELWDYASGALPHVPALVARMRAAGVADDDAASVRRIVDALAAATSQLPRSPAVSLAKLSHDCTGDPHYFDLDTTPGARLVAAIAELDKRSEPSRPDLVRALLADYGVIADRLSATVLLYRVQAVGDGPVDRRLREAATPVALTLLDLTRTPPMLAPQVLTVVENPSVLEAAMACDSPGPLACTSGQLSSVDHTLLQLAVDQGIHLRYSGDLDGSGLRIAEYVARVYGAELVAMDASTVRDAGPEPSSVTLGSTPEAREATVWNALKAGGRAIFQEHDAVLRQVLGQPAHSPTAGPGEWS</sequence>
<dbReference type="Proteomes" id="UP001183414">
    <property type="component" value="Unassembled WGS sequence"/>
</dbReference>
<reference evidence="4" key="1">
    <citation type="submission" date="2023-07" db="EMBL/GenBank/DDBJ databases">
        <title>30 novel species of actinomycetes from the DSMZ collection.</title>
        <authorList>
            <person name="Nouioui I."/>
        </authorList>
    </citation>
    <scope>NUCLEOTIDE SEQUENCE [LARGE SCALE GENOMIC DNA]</scope>
    <source>
        <strain evidence="4">DSM 42041</strain>
    </source>
</reference>
<dbReference type="Pfam" id="PF11796">
    <property type="entry name" value="DUF3323"/>
    <property type="match status" value="1"/>
</dbReference>
<dbReference type="RefSeq" id="WP_311675736.1">
    <property type="nucleotide sequence ID" value="NZ_JAVREQ010000031.1"/>
</dbReference>
<keyword evidence="4" id="KW-1185">Reference proteome</keyword>
<dbReference type="Pfam" id="PF09664">
    <property type="entry name" value="DUF2399"/>
    <property type="match status" value="1"/>
</dbReference>
<name>A0ABU2P1P7_9ACTN</name>
<evidence type="ECO:0000313" key="4">
    <source>
        <dbReference type="Proteomes" id="UP001183414"/>
    </source>
</evidence>
<gene>
    <name evidence="3" type="ORF">RM572_25530</name>
</gene>
<feature type="domain" description="Conserved hypothetical protein CHP02679 N terminus" evidence="2">
    <location>
        <begin position="69"/>
        <end position="240"/>
    </location>
</feature>